<reference evidence="2" key="1">
    <citation type="journal article" date="2018" name="Nat. Plants">
        <title>Whole-genome landscape of Medicago truncatula symbiotic genes.</title>
        <authorList>
            <person name="Pecrix Y."/>
            <person name="Staton S.E."/>
            <person name="Sallet E."/>
            <person name="Lelandais-Briere C."/>
            <person name="Moreau S."/>
            <person name="Carrere S."/>
            <person name="Blein T."/>
            <person name="Jardinaud M.F."/>
            <person name="Latrasse D."/>
            <person name="Zouine M."/>
            <person name="Zahm M."/>
            <person name="Kreplak J."/>
            <person name="Mayjonade B."/>
            <person name="Satge C."/>
            <person name="Perez M."/>
            <person name="Cauet S."/>
            <person name="Marande W."/>
            <person name="Chantry-Darmon C."/>
            <person name="Lopez-Roques C."/>
            <person name="Bouchez O."/>
            <person name="Berard A."/>
            <person name="Debelle F."/>
            <person name="Munos S."/>
            <person name="Bendahmane A."/>
            <person name="Berges H."/>
            <person name="Niebel A."/>
            <person name="Buitink J."/>
            <person name="Frugier F."/>
            <person name="Benhamed M."/>
            <person name="Crespi M."/>
            <person name="Gouzy J."/>
            <person name="Gamas P."/>
        </authorList>
    </citation>
    <scope>NUCLEOTIDE SEQUENCE [LARGE SCALE GENOMIC DNA]</scope>
    <source>
        <strain evidence="2">cv. Jemalong A17</strain>
    </source>
</reference>
<dbReference type="Proteomes" id="UP000265566">
    <property type="component" value="Chromosome 7"/>
</dbReference>
<gene>
    <name evidence="1" type="ORF">MtrunA17_Chr7g0240911</name>
</gene>
<comment type="caution">
    <text evidence="1">The sequence shown here is derived from an EMBL/GenBank/DDBJ whole genome shotgun (WGS) entry which is preliminary data.</text>
</comment>
<protein>
    <submittedName>
        <fullName evidence="1">Uncharacterized protein</fullName>
    </submittedName>
</protein>
<dbReference type="AlphaFoldDB" id="A0A396H0S4"/>
<evidence type="ECO:0000313" key="2">
    <source>
        <dbReference type="Proteomes" id="UP000265566"/>
    </source>
</evidence>
<evidence type="ECO:0000313" key="1">
    <source>
        <dbReference type="EMBL" id="RHN46313.1"/>
    </source>
</evidence>
<organism evidence="1 2">
    <name type="scientific">Medicago truncatula</name>
    <name type="common">Barrel medic</name>
    <name type="synonym">Medicago tribuloides</name>
    <dbReference type="NCBI Taxonomy" id="3880"/>
    <lineage>
        <taxon>Eukaryota</taxon>
        <taxon>Viridiplantae</taxon>
        <taxon>Streptophyta</taxon>
        <taxon>Embryophyta</taxon>
        <taxon>Tracheophyta</taxon>
        <taxon>Spermatophyta</taxon>
        <taxon>Magnoliopsida</taxon>
        <taxon>eudicotyledons</taxon>
        <taxon>Gunneridae</taxon>
        <taxon>Pentapetalae</taxon>
        <taxon>rosids</taxon>
        <taxon>fabids</taxon>
        <taxon>Fabales</taxon>
        <taxon>Fabaceae</taxon>
        <taxon>Papilionoideae</taxon>
        <taxon>50 kb inversion clade</taxon>
        <taxon>NPAAA clade</taxon>
        <taxon>Hologalegina</taxon>
        <taxon>IRL clade</taxon>
        <taxon>Trifolieae</taxon>
        <taxon>Medicago</taxon>
    </lineage>
</organism>
<accession>A0A396H0S4</accession>
<name>A0A396H0S4_MEDTR</name>
<proteinExistence type="predicted"/>
<dbReference type="EMBL" id="PSQE01000007">
    <property type="protein sequence ID" value="RHN46313.1"/>
    <property type="molecule type" value="Genomic_DNA"/>
</dbReference>
<dbReference type="Gramene" id="rna40793">
    <property type="protein sequence ID" value="RHN46313.1"/>
    <property type="gene ID" value="gene40793"/>
</dbReference>
<sequence length="70" mass="8344">MRCFLTLTDGVTARHHHHHHHQQLNLQTLRLRGFLELTTTISRMILIQILYDTVILDLSSYYCFLETLYS</sequence>